<dbReference type="EMBL" id="CP139368">
    <property type="protein sequence ID" value="WPR89764.1"/>
    <property type="molecule type" value="Genomic_DNA"/>
</dbReference>
<dbReference type="RefSeq" id="WP_320942478.1">
    <property type="nucleotide sequence ID" value="NZ_BAABEU010000003.1"/>
</dbReference>
<organism evidence="1 2">
    <name type="scientific">Microbacterium rhizosphaerae</name>
    <dbReference type="NCBI Taxonomy" id="1678237"/>
    <lineage>
        <taxon>Bacteria</taxon>
        <taxon>Bacillati</taxon>
        <taxon>Actinomycetota</taxon>
        <taxon>Actinomycetes</taxon>
        <taxon>Micrococcales</taxon>
        <taxon>Microbacteriaceae</taxon>
        <taxon>Microbacterium</taxon>
    </lineage>
</organism>
<accession>A0ABZ0SNE8</accession>
<keyword evidence="2" id="KW-1185">Reference proteome</keyword>
<dbReference type="SUPFAM" id="SSF53795">
    <property type="entry name" value="PEP carboxykinase-like"/>
    <property type="match status" value="1"/>
</dbReference>
<evidence type="ECO:0008006" key="3">
    <source>
        <dbReference type="Google" id="ProtNLM"/>
    </source>
</evidence>
<reference evidence="1 2" key="1">
    <citation type="submission" date="2023-11" db="EMBL/GenBank/DDBJ databases">
        <title>Genome sequence of Microbacterium rhizosphaerae KACC 19337.</title>
        <authorList>
            <person name="Choi H."/>
            <person name="Kim S."/>
            <person name="Kim Y."/>
            <person name="Kwon S.-W."/>
            <person name="Heo J."/>
        </authorList>
    </citation>
    <scope>NUCLEOTIDE SEQUENCE [LARGE SCALE GENOMIC DNA]</scope>
    <source>
        <strain evidence="1 2">KACC 19337</strain>
    </source>
</reference>
<name>A0ABZ0SNE8_9MICO</name>
<dbReference type="Proteomes" id="UP001323798">
    <property type="component" value="Chromosome"/>
</dbReference>
<sequence length="380" mass="39828">MPAALTIRVLDSIIRIEFEETLSIEDIAYLTDPWASLRVDATHCADATVLVALGAPPSARAGGATKVVAGRTVEEVAESLSAAVTLLGIAHLHGRAILLHAAAIALPDGRVIGFIGPSGRGKTTASRALAQTFGYITDETLAILPDLSVIPYPKPLSILTGQPPKQSIGPERLGMLPVPSVPLRLAALALLDRRPHANASVETVELAEAILRIAPESSSLVSLPHPLGDLVDLIQATGGVRRVHYSDASSLSELVPQILATQQPPVDGVETVAPDDLDLAPYAAADASGNPDREGPSLYRRGSWSEALWIEDRVAVHRGVHVYLLDGLGPALWRAADGRTLASLSAAVRREVPPPPDVDVDAAIASQVAAMLDAGILIKE</sequence>
<evidence type="ECO:0000313" key="2">
    <source>
        <dbReference type="Proteomes" id="UP001323798"/>
    </source>
</evidence>
<proteinExistence type="predicted"/>
<protein>
    <recommendedName>
        <fullName evidence="3">AAA+ ATPase domain-containing protein</fullName>
    </recommendedName>
</protein>
<evidence type="ECO:0000313" key="1">
    <source>
        <dbReference type="EMBL" id="WPR89764.1"/>
    </source>
</evidence>
<gene>
    <name evidence="1" type="ORF">SM116_00300</name>
</gene>